<protein>
    <recommendedName>
        <fullName evidence="9 10">D-alanyl-D-alanine dipeptidase</fullName>
        <shortName evidence="9 10">D-Ala-D-Ala dipeptidase</shortName>
        <ecNumber evidence="9 10">3.4.13.22</ecNumber>
    </recommendedName>
</protein>
<dbReference type="HAMAP" id="MF_01924">
    <property type="entry name" value="A_A_dipeptidase"/>
    <property type="match status" value="1"/>
</dbReference>
<dbReference type="InterPro" id="IPR000755">
    <property type="entry name" value="A_A_dipeptidase"/>
</dbReference>
<dbReference type="AlphaFoldDB" id="A0A0K1PDI2"/>
<evidence type="ECO:0000256" key="6">
    <source>
        <dbReference type="ARBA" id="ARBA00022997"/>
    </source>
</evidence>
<keyword evidence="8 10" id="KW-0961">Cell wall biogenesis/degradation</keyword>
<dbReference type="PANTHER" id="PTHR43126">
    <property type="entry name" value="D-ALANYL-D-ALANINE DIPEPTIDASE"/>
    <property type="match status" value="1"/>
</dbReference>
<feature type="binding site" evidence="9">
    <location>
        <position position="201"/>
    </location>
    <ligand>
        <name>Zn(2+)</name>
        <dbReference type="ChEBI" id="CHEBI:29105"/>
        <note>catalytic</note>
    </ligand>
</feature>
<accession>A0A0K1PDI2</accession>
<gene>
    <name evidence="11" type="ORF">AKJ08_1853</name>
</gene>
<sequence length="222" mass="23645">MAVLLALALAPALAAGAEAPSSGTAAASYATAAAGRGSADLVDVASLIPDAIVDLRYATDANFMKRAVYPKSARCLLRPGTAKRLVKAADALRAQGGIRLVLYDCYRPLSVQKTMWEIFPVRGYVAPPSGGSIHNRGAAIDLGLASADGAILPMPSAYDEFSERAWHAYDGGTAEELRNRSRLKSAMVAAGFSTIRMEWWHYEDPGERKAPLLDRPFALDPP</sequence>
<evidence type="ECO:0000256" key="10">
    <source>
        <dbReference type="PIRNR" id="PIRNR026671"/>
    </source>
</evidence>
<name>A0A0K1PDI2_9BACT</name>
<dbReference type="InterPro" id="IPR009045">
    <property type="entry name" value="Zn_M74/Hedgehog-like"/>
</dbReference>
<dbReference type="PIRSF" id="PIRSF026671">
    <property type="entry name" value="AA_dipeptidase"/>
    <property type="match status" value="1"/>
</dbReference>
<keyword evidence="5 9" id="KW-0862">Zinc</keyword>
<evidence type="ECO:0000256" key="3">
    <source>
        <dbReference type="ARBA" id="ARBA00022723"/>
    </source>
</evidence>
<dbReference type="GO" id="GO:0071555">
    <property type="term" value="P:cell wall organization"/>
    <property type="evidence" value="ECO:0007669"/>
    <property type="project" value="UniProtKB-KW"/>
</dbReference>
<evidence type="ECO:0000256" key="8">
    <source>
        <dbReference type="ARBA" id="ARBA00023316"/>
    </source>
</evidence>
<comment type="cofactor">
    <cofactor evidence="9">
        <name>Zn(2+)</name>
        <dbReference type="ChEBI" id="CHEBI:29105"/>
    </cofactor>
    <text evidence="9">Binds 1 zinc ion per subunit.</text>
</comment>
<dbReference type="Gene3D" id="3.30.1380.10">
    <property type="match status" value="1"/>
</dbReference>
<evidence type="ECO:0000256" key="7">
    <source>
        <dbReference type="ARBA" id="ARBA00023049"/>
    </source>
</evidence>
<dbReference type="GO" id="GO:0006508">
    <property type="term" value="P:proteolysis"/>
    <property type="evidence" value="ECO:0007669"/>
    <property type="project" value="UniProtKB-KW"/>
</dbReference>
<comment type="similarity">
    <text evidence="9 10">Belongs to the peptidase M15D family.</text>
</comment>
<evidence type="ECO:0000256" key="4">
    <source>
        <dbReference type="ARBA" id="ARBA00022801"/>
    </source>
</evidence>
<dbReference type="CDD" id="cd14840">
    <property type="entry name" value="D-Ala-D-Ala_dipeptidase_Aad"/>
    <property type="match status" value="1"/>
</dbReference>
<organism evidence="11 12">
    <name type="scientific">Vulgatibacter incomptus</name>
    <dbReference type="NCBI Taxonomy" id="1391653"/>
    <lineage>
        <taxon>Bacteria</taxon>
        <taxon>Pseudomonadati</taxon>
        <taxon>Myxococcota</taxon>
        <taxon>Myxococcia</taxon>
        <taxon>Myxococcales</taxon>
        <taxon>Cystobacterineae</taxon>
        <taxon>Vulgatibacteraceae</taxon>
        <taxon>Vulgatibacter</taxon>
    </lineage>
</organism>
<keyword evidence="3 9" id="KW-0479">Metal-binding</keyword>
<comment type="function">
    <text evidence="9 10">Catalyzes hydrolysis of the D-alanyl-D-alanine dipeptide.</text>
</comment>
<keyword evidence="7 9" id="KW-0482">Metalloprotease</keyword>
<dbReference type="KEGG" id="vin:AKJ08_1853"/>
<dbReference type="GO" id="GO:0008237">
    <property type="term" value="F:metallopeptidase activity"/>
    <property type="evidence" value="ECO:0007669"/>
    <property type="project" value="UniProtKB-KW"/>
</dbReference>
<dbReference type="EC" id="3.4.13.22" evidence="9 10"/>
<keyword evidence="6 9" id="KW-0224">Dipeptidase</keyword>
<dbReference type="SUPFAM" id="SSF55166">
    <property type="entry name" value="Hedgehog/DD-peptidase"/>
    <property type="match status" value="1"/>
</dbReference>
<proteinExistence type="inferred from homology"/>
<keyword evidence="4 9" id="KW-0378">Hydrolase</keyword>
<evidence type="ECO:0000256" key="2">
    <source>
        <dbReference type="ARBA" id="ARBA00022670"/>
    </source>
</evidence>
<dbReference type="Pfam" id="PF01427">
    <property type="entry name" value="Peptidase_M15"/>
    <property type="match status" value="1"/>
</dbReference>
<evidence type="ECO:0000256" key="5">
    <source>
        <dbReference type="ARBA" id="ARBA00022833"/>
    </source>
</evidence>
<dbReference type="PANTHER" id="PTHR43126:SF1">
    <property type="entry name" value="D-ALANYL-D-ALANINE DIPEPTIDASE"/>
    <property type="match status" value="1"/>
</dbReference>
<feature type="site" description="Transition state stabilizer" evidence="9">
    <location>
        <position position="107"/>
    </location>
</feature>
<evidence type="ECO:0000256" key="9">
    <source>
        <dbReference type="HAMAP-Rule" id="MF_01924"/>
    </source>
</evidence>
<evidence type="ECO:0000313" key="12">
    <source>
        <dbReference type="Proteomes" id="UP000055590"/>
    </source>
</evidence>
<keyword evidence="12" id="KW-1185">Reference proteome</keyword>
<dbReference type="Proteomes" id="UP000055590">
    <property type="component" value="Chromosome"/>
</dbReference>
<reference evidence="11 12" key="1">
    <citation type="submission" date="2015-08" db="EMBL/GenBank/DDBJ databases">
        <authorList>
            <person name="Babu N.S."/>
            <person name="Beckwith C.J."/>
            <person name="Beseler K.G."/>
            <person name="Brison A."/>
            <person name="Carone J.V."/>
            <person name="Caskin T.P."/>
            <person name="Diamond M."/>
            <person name="Durham M.E."/>
            <person name="Foxe J.M."/>
            <person name="Go M."/>
            <person name="Henderson B.A."/>
            <person name="Jones I.B."/>
            <person name="McGettigan J.A."/>
            <person name="Micheletti S.J."/>
            <person name="Nasrallah M.E."/>
            <person name="Ortiz D."/>
            <person name="Piller C.R."/>
            <person name="Privatt S.R."/>
            <person name="Schneider S.L."/>
            <person name="Sharp S."/>
            <person name="Smith T.C."/>
            <person name="Stanton J.D."/>
            <person name="Ullery H.E."/>
            <person name="Wilson R.J."/>
            <person name="Serrano M.G."/>
            <person name="Buck G."/>
            <person name="Lee V."/>
            <person name="Wang Y."/>
            <person name="Carvalho R."/>
            <person name="Voegtly L."/>
            <person name="Shi R."/>
            <person name="Duckworth R."/>
            <person name="Johnson A."/>
            <person name="Loviza R."/>
            <person name="Walstead R."/>
            <person name="Shah Z."/>
            <person name="Kiflezghi M."/>
            <person name="Wade K."/>
            <person name="Ball S.L."/>
            <person name="Bradley K.W."/>
            <person name="Asai D.J."/>
            <person name="Bowman C.A."/>
            <person name="Russell D.A."/>
            <person name="Pope W.H."/>
            <person name="Jacobs-Sera D."/>
            <person name="Hendrix R.W."/>
            <person name="Hatfull G.F."/>
        </authorList>
    </citation>
    <scope>NUCLEOTIDE SEQUENCE [LARGE SCALE GENOMIC DNA]</scope>
    <source>
        <strain evidence="11 12">DSM 27710</strain>
    </source>
</reference>
<feature type="binding site" evidence="9">
    <location>
        <position position="134"/>
    </location>
    <ligand>
        <name>Zn(2+)</name>
        <dbReference type="ChEBI" id="CHEBI:29105"/>
        <note>catalytic</note>
    </ligand>
</feature>
<feature type="active site" description="Proton donor/acceptor" evidence="9">
    <location>
        <position position="198"/>
    </location>
</feature>
<dbReference type="EMBL" id="CP012332">
    <property type="protein sequence ID" value="AKU91466.1"/>
    <property type="molecule type" value="Genomic_DNA"/>
</dbReference>
<dbReference type="STRING" id="1391653.AKJ08_1853"/>
<evidence type="ECO:0000313" key="11">
    <source>
        <dbReference type="EMBL" id="AKU91466.1"/>
    </source>
</evidence>
<dbReference type="GO" id="GO:0008270">
    <property type="term" value="F:zinc ion binding"/>
    <property type="evidence" value="ECO:0007669"/>
    <property type="project" value="UniProtKB-UniRule"/>
</dbReference>
<evidence type="ECO:0000256" key="1">
    <source>
        <dbReference type="ARBA" id="ARBA00001362"/>
    </source>
</evidence>
<keyword evidence="2 9" id="KW-0645">Protease</keyword>
<dbReference type="GO" id="GO:0160237">
    <property type="term" value="F:D-Ala-D-Ala dipeptidase activity"/>
    <property type="evidence" value="ECO:0007669"/>
    <property type="project" value="UniProtKB-EC"/>
</dbReference>
<comment type="catalytic activity">
    <reaction evidence="1 9 10">
        <text>D-alanyl-D-alanine + H2O = 2 D-alanine</text>
        <dbReference type="Rhea" id="RHEA:20661"/>
        <dbReference type="ChEBI" id="CHEBI:15377"/>
        <dbReference type="ChEBI" id="CHEBI:57416"/>
        <dbReference type="ChEBI" id="CHEBI:57822"/>
        <dbReference type="EC" id="3.4.13.22"/>
    </reaction>
</comment>
<feature type="binding site" evidence="9">
    <location>
        <position position="141"/>
    </location>
    <ligand>
        <name>Zn(2+)</name>
        <dbReference type="ChEBI" id="CHEBI:29105"/>
        <note>catalytic</note>
    </ligand>
</feature>